<sequence>MILKTLMEVIEILESKNPFSYLEEECKKYGIELQEKKIGDVTFVKAKIGKGKRKAEILGRLGAIRVSNHYGIVSDADGAIISLTSMIEWAKNYSEIEGEAIFSTNISLDAKLIPHKPFNFMVPLVGLDDALRLEVDKEAQFLISVDSTKGNRIAKYNDFAISHIIKDGYILKIPDEIIDIYEKVTEHEPYFVALTSGDLTPMEINAYHISTFLSPWLYTESPILGLATVSKYPIPGYETGVQNVTMLERASRFSIEVLKYYFSGGDIYSEEELSSLKNVLGESQFMKLKKN</sequence>
<dbReference type="RefSeq" id="WP_110269674.1">
    <property type="nucleotide sequence ID" value="NZ_CP029289.2"/>
</dbReference>
<dbReference type="Pfam" id="PF06675">
    <property type="entry name" value="DUF1177"/>
    <property type="match status" value="1"/>
</dbReference>
<evidence type="ECO:0000313" key="2">
    <source>
        <dbReference type="Proteomes" id="UP000248044"/>
    </source>
</evidence>
<dbReference type="InterPro" id="IPR009561">
    <property type="entry name" value="DUF1177"/>
</dbReference>
<organism evidence="1 2">
    <name type="scientific">Acidianus brierleyi</name>
    <dbReference type="NCBI Taxonomy" id="41673"/>
    <lineage>
        <taxon>Archaea</taxon>
        <taxon>Thermoproteota</taxon>
        <taxon>Thermoprotei</taxon>
        <taxon>Sulfolobales</taxon>
        <taxon>Sulfolobaceae</taxon>
        <taxon>Acidianus</taxon>
    </lineage>
</organism>
<dbReference type="Proteomes" id="UP000248044">
    <property type="component" value="Chromosome"/>
</dbReference>
<proteinExistence type="predicted"/>
<dbReference type="AlphaFoldDB" id="A0A2U9ICR8"/>
<gene>
    <name evidence="1" type="ORF">DFR85_03320</name>
</gene>
<dbReference type="OrthoDB" id="34161at2157"/>
<dbReference type="EMBL" id="CP029289">
    <property type="protein sequence ID" value="AWR93790.1"/>
    <property type="molecule type" value="Genomic_DNA"/>
</dbReference>
<accession>A0A2U9ICR8</accession>
<evidence type="ECO:0000313" key="1">
    <source>
        <dbReference type="EMBL" id="AWR93790.1"/>
    </source>
</evidence>
<protein>
    <submittedName>
        <fullName evidence="1">DUF1177 domain-containing protein</fullName>
    </submittedName>
</protein>
<keyword evidence="2" id="KW-1185">Reference proteome</keyword>
<name>A0A2U9ICR8_9CREN</name>
<dbReference type="GeneID" id="36831154"/>
<dbReference type="KEGG" id="abri:DFR85_03320"/>
<reference evidence="1 2" key="1">
    <citation type="submission" date="2018-05" db="EMBL/GenBank/DDBJ databases">
        <title>Complete Genome Sequences of Extremely Thermoacidophilic, Metal-Mobilizing Type-Strain Members of the Archaeal Family Sulfolobaceae: Acidianus brierleyi DSM-1651T, Acidianus sulfidivorans DSM-18786T, Metallosphaera hakonensis DSM-7519T, and Metallosphaera prunae DSM-10039T.</title>
        <authorList>
            <person name="Counts J.A."/>
            <person name="Kelly R.M."/>
        </authorList>
    </citation>
    <scope>NUCLEOTIDE SEQUENCE [LARGE SCALE GENOMIC DNA]</scope>
    <source>
        <strain evidence="1 2">DSM 1651</strain>
    </source>
</reference>